<feature type="region of interest" description="Disordered" evidence="6">
    <location>
        <begin position="56"/>
        <end position="75"/>
    </location>
</feature>
<keyword evidence="2" id="KW-0963">Cytoplasm</keyword>
<dbReference type="PANTHER" id="PTHR13159:SF0">
    <property type="entry name" value="RADIAL SPOKE HEAD 6 HOMOLOG A"/>
    <property type="match status" value="1"/>
</dbReference>
<keyword evidence="5" id="KW-0966">Cell projection</keyword>
<dbReference type="CDD" id="cd22963">
    <property type="entry name" value="DD_CrRSP4-like"/>
    <property type="match status" value="1"/>
</dbReference>
<feature type="region of interest" description="Disordered" evidence="6">
    <location>
        <begin position="314"/>
        <end position="342"/>
    </location>
</feature>
<feature type="compositionally biased region" description="Basic and acidic residues" evidence="6">
    <location>
        <begin position="330"/>
        <end position="342"/>
    </location>
</feature>
<sequence>MAEAAKAWLLQANDTGVSVYGHLTEVLAHMLNTQPTDAVDALEITSHQVKQSYFTKDSAIPPPAPTAAPDADSATSWQQSNSALLKAKAGDEEEEEAKEDLRITNLLDDLALIEWAGIGLSAEEAYRVHLSIYKLQQSKKLATARFFGKILGTSADYYIVEAKYLEEPEKEEEEGEAAAPPVPPEERGTGCNTCVYFATNDSASPWVELPDVTPAQVAASRHIRKYFTGDLQAAVRAFPPFPGKEREYLRAQIARIAHDTVLCPKGKFVLEGEEDEPKTVVENESEEYTPLTGAEMSKPASWCNFHKGILDIGRCTNPPKDEEEEEEEGEGKPKSPEPEAEKEALAPIAAADWSLLVYPRMGGQAVTVARSIRWPGAHAAAVMREDKFCNLYMGYGHERLAGGFAPLPPPSIEQEPDDLVEEDDPPLAEENVAVLEEARKKLEEETGEEEED</sequence>
<comment type="subcellular location">
    <subcellularLocation>
        <location evidence="1">Cytoplasm</location>
        <location evidence="1">Cytoskeleton</location>
        <location evidence="1">Cilium axoneme</location>
    </subcellularLocation>
</comment>
<dbReference type="Pfam" id="PF04712">
    <property type="entry name" value="Radial_spoke"/>
    <property type="match status" value="2"/>
</dbReference>
<dbReference type="AlphaFoldDB" id="A0A7S4EYZ4"/>
<feature type="compositionally biased region" description="Acidic residues" evidence="6">
    <location>
        <begin position="414"/>
        <end position="427"/>
    </location>
</feature>
<accession>A0A7S4EYZ4</accession>
<dbReference type="EMBL" id="HBIZ01023567">
    <property type="protein sequence ID" value="CAE0762305.1"/>
    <property type="molecule type" value="Transcribed_RNA"/>
</dbReference>
<name>A0A7S4EYZ4_CHRCT</name>
<reference evidence="7" key="1">
    <citation type="submission" date="2021-01" db="EMBL/GenBank/DDBJ databases">
        <authorList>
            <person name="Corre E."/>
            <person name="Pelletier E."/>
            <person name="Niang G."/>
            <person name="Scheremetjew M."/>
            <person name="Finn R."/>
            <person name="Kale V."/>
            <person name="Holt S."/>
            <person name="Cochrane G."/>
            <person name="Meng A."/>
            <person name="Brown T."/>
            <person name="Cohen L."/>
        </authorList>
    </citation>
    <scope>NUCLEOTIDE SEQUENCE</scope>
    <source>
        <strain evidence="7">CCMP645</strain>
    </source>
</reference>
<evidence type="ECO:0000256" key="5">
    <source>
        <dbReference type="ARBA" id="ARBA00023273"/>
    </source>
</evidence>
<keyword evidence="4" id="KW-0206">Cytoskeleton</keyword>
<protein>
    <submittedName>
        <fullName evidence="7">Uncharacterized protein</fullName>
    </submittedName>
</protein>
<evidence type="ECO:0000313" key="7">
    <source>
        <dbReference type="EMBL" id="CAE0762305.1"/>
    </source>
</evidence>
<keyword evidence="3" id="KW-0969">Cilium</keyword>
<dbReference type="GO" id="GO:0060294">
    <property type="term" value="P:cilium movement involved in cell motility"/>
    <property type="evidence" value="ECO:0007669"/>
    <property type="project" value="InterPro"/>
</dbReference>
<evidence type="ECO:0000256" key="4">
    <source>
        <dbReference type="ARBA" id="ARBA00023212"/>
    </source>
</evidence>
<evidence type="ECO:0000256" key="2">
    <source>
        <dbReference type="ARBA" id="ARBA00022490"/>
    </source>
</evidence>
<organism evidence="7">
    <name type="scientific">Chrysotila carterae</name>
    <name type="common">Marine alga</name>
    <name type="synonym">Syracosphaera carterae</name>
    <dbReference type="NCBI Taxonomy" id="13221"/>
    <lineage>
        <taxon>Eukaryota</taxon>
        <taxon>Haptista</taxon>
        <taxon>Haptophyta</taxon>
        <taxon>Prymnesiophyceae</taxon>
        <taxon>Isochrysidales</taxon>
        <taxon>Isochrysidaceae</taxon>
        <taxon>Chrysotila</taxon>
    </lineage>
</organism>
<evidence type="ECO:0000256" key="6">
    <source>
        <dbReference type="SAM" id="MobiDB-lite"/>
    </source>
</evidence>
<gene>
    <name evidence="7" type="ORF">PCAR00345_LOCUS14917</name>
</gene>
<dbReference type="GO" id="GO:0035082">
    <property type="term" value="P:axoneme assembly"/>
    <property type="evidence" value="ECO:0007669"/>
    <property type="project" value="TreeGrafter"/>
</dbReference>
<feature type="region of interest" description="Disordered" evidence="6">
    <location>
        <begin position="274"/>
        <end position="293"/>
    </location>
</feature>
<evidence type="ECO:0000256" key="3">
    <source>
        <dbReference type="ARBA" id="ARBA00023069"/>
    </source>
</evidence>
<evidence type="ECO:0000256" key="1">
    <source>
        <dbReference type="ARBA" id="ARBA00004430"/>
    </source>
</evidence>
<proteinExistence type="predicted"/>
<dbReference type="PANTHER" id="PTHR13159">
    <property type="entry name" value="RADIAL SPOKEHEAD-RELATED"/>
    <property type="match status" value="1"/>
</dbReference>
<dbReference type="GO" id="GO:0001534">
    <property type="term" value="C:radial spoke"/>
    <property type="evidence" value="ECO:0007669"/>
    <property type="project" value="InterPro"/>
</dbReference>
<feature type="region of interest" description="Disordered" evidence="6">
    <location>
        <begin position="405"/>
        <end position="429"/>
    </location>
</feature>
<dbReference type="InterPro" id="IPR006802">
    <property type="entry name" value="Radial_spoke"/>
</dbReference>